<dbReference type="PRINTS" id="PR00081">
    <property type="entry name" value="GDHRDH"/>
</dbReference>
<dbReference type="PRINTS" id="PR00080">
    <property type="entry name" value="SDRFAMILY"/>
</dbReference>
<dbReference type="EMBL" id="JAGEOJ010000023">
    <property type="protein sequence ID" value="MBO2453928.1"/>
    <property type="molecule type" value="Genomic_DNA"/>
</dbReference>
<organism evidence="5 6">
    <name type="scientific">Actinomadura barringtoniae</name>
    <dbReference type="NCBI Taxonomy" id="1427535"/>
    <lineage>
        <taxon>Bacteria</taxon>
        <taxon>Bacillati</taxon>
        <taxon>Actinomycetota</taxon>
        <taxon>Actinomycetes</taxon>
        <taxon>Streptosporangiales</taxon>
        <taxon>Thermomonosporaceae</taxon>
        <taxon>Actinomadura</taxon>
    </lineage>
</organism>
<evidence type="ECO:0000256" key="1">
    <source>
        <dbReference type="ARBA" id="ARBA00006484"/>
    </source>
</evidence>
<evidence type="ECO:0000313" key="5">
    <source>
        <dbReference type="EMBL" id="MBO2453928.1"/>
    </source>
</evidence>
<accession>A0A939PKT7</accession>
<dbReference type="SMART" id="SM00822">
    <property type="entry name" value="PKS_KR"/>
    <property type="match status" value="1"/>
</dbReference>
<sequence length="279" mass="29413">MSRSYRDRIVVVTGGGSGIGRATVLAFAERGAGVVAADIDEAAARRTADLARAVGAQEAFARRVDVASDESMEELAAGLPDVPDIVVNNAGIGMAGGLLDTSPEAWNRILQINLNGVARGCRIFGRQLVDRGSGGHIVNLASAAAFTPNRGMAAYATTKAAVLMLSECLRAELAPHKIGVSVICPGFVNTGISKTTEYVALDAEGQERARKAATRGYELRNFPPEKVAKEIVRAVERNAAVVPVAAEAKLNRALSRLSPGAMRLMARVDPAVLERRGRR</sequence>
<dbReference type="PANTHER" id="PTHR43391">
    <property type="entry name" value="RETINOL DEHYDROGENASE-RELATED"/>
    <property type="match status" value="1"/>
</dbReference>
<dbReference type="PROSITE" id="PS00061">
    <property type="entry name" value="ADH_SHORT"/>
    <property type="match status" value="1"/>
</dbReference>
<dbReference type="InterPro" id="IPR057326">
    <property type="entry name" value="KR_dom"/>
</dbReference>
<dbReference type="InterPro" id="IPR020904">
    <property type="entry name" value="Sc_DH/Rdtase_CS"/>
</dbReference>
<dbReference type="PANTHER" id="PTHR43391:SF12">
    <property type="entry name" value="OXIDOREDUCTASE EPHD-RELATED"/>
    <property type="match status" value="1"/>
</dbReference>
<dbReference type="RefSeq" id="WP_208261968.1">
    <property type="nucleotide sequence ID" value="NZ_JAGEOJ010000023.1"/>
</dbReference>
<dbReference type="Proteomes" id="UP000669179">
    <property type="component" value="Unassembled WGS sequence"/>
</dbReference>
<evidence type="ECO:0000256" key="2">
    <source>
        <dbReference type="ARBA" id="ARBA00023002"/>
    </source>
</evidence>
<evidence type="ECO:0000256" key="3">
    <source>
        <dbReference type="RuleBase" id="RU000363"/>
    </source>
</evidence>
<dbReference type="CDD" id="cd05233">
    <property type="entry name" value="SDR_c"/>
    <property type="match status" value="1"/>
</dbReference>
<name>A0A939PKT7_9ACTN</name>
<reference evidence="5" key="1">
    <citation type="submission" date="2021-03" db="EMBL/GenBank/DDBJ databases">
        <authorList>
            <person name="Kanchanasin P."/>
            <person name="Saeng-In P."/>
            <person name="Phongsopitanun W."/>
            <person name="Yuki M."/>
            <person name="Kudo T."/>
            <person name="Ohkuma M."/>
            <person name="Tanasupawat S."/>
        </authorList>
    </citation>
    <scope>NUCLEOTIDE SEQUENCE</scope>
    <source>
        <strain evidence="5">GKU 128</strain>
    </source>
</reference>
<protein>
    <submittedName>
        <fullName evidence="5">SDR family NAD(P)-dependent oxidoreductase</fullName>
    </submittedName>
</protein>
<comment type="caution">
    <text evidence="5">The sequence shown here is derived from an EMBL/GenBank/DDBJ whole genome shotgun (WGS) entry which is preliminary data.</text>
</comment>
<comment type="similarity">
    <text evidence="1 3">Belongs to the short-chain dehydrogenases/reductases (SDR) family.</text>
</comment>
<proteinExistence type="inferred from homology"/>
<dbReference type="GO" id="GO:0016491">
    <property type="term" value="F:oxidoreductase activity"/>
    <property type="evidence" value="ECO:0007669"/>
    <property type="project" value="UniProtKB-KW"/>
</dbReference>
<dbReference type="SUPFAM" id="SSF51735">
    <property type="entry name" value="NAD(P)-binding Rossmann-fold domains"/>
    <property type="match status" value="1"/>
</dbReference>
<evidence type="ECO:0000313" key="6">
    <source>
        <dbReference type="Proteomes" id="UP000669179"/>
    </source>
</evidence>
<gene>
    <name evidence="5" type="ORF">J4573_43045</name>
</gene>
<dbReference type="AlphaFoldDB" id="A0A939PKT7"/>
<evidence type="ECO:0000259" key="4">
    <source>
        <dbReference type="SMART" id="SM00822"/>
    </source>
</evidence>
<feature type="domain" description="Ketoreductase" evidence="4">
    <location>
        <begin position="8"/>
        <end position="191"/>
    </location>
</feature>
<dbReference type="Gene3D" id="3.40.50.720">
    <property type="entry name" value="NAD(P)-binding Rossmann-like Domain"/>
    <property type="match status" value="1"/>
</dbReference>
<dbReference type="InterPro" id="IPR036291">
    <property type="entry name" value="NAD(P)-bd_dom_sf"/>
</dbReference>
<dbReference type="InterPro" id="IPR002347">
    <property type="entry name" value="SDR_fam"/>
</dbReference>
<dbReference type="Pfam" id="PF00106">
    <property type="entry name" value="adh_short"/>
    <property type="match status" value="1"/>
</dbReference>
<keyword evidence="6" id="KW-1185">Reference proteome</keyword>
<keyword evidence="2" id="KW-0560">Oxidoreductase</keyword>